<dbReference type="Proteomes" id="UP001207654">
    <property type="component" value="Unassembled WGS sequence"/>
</dbReference>
<keyword evidence="1" id="KW-0808">Transferase</keyword>
<dbReference type="RefSeq" id="WP_267536533.1">
    <property type="nucleotide sequence ID" value="NZ_JAPNKA010000001.1"/>
</dbReference>
<gene>
    <name evidence="1" type="ORF">OV287_24925</name>
</gene>
<name>A0ABT4A7T2_9BACT</name>
<organism evidence="1 2">
    <name type="scientific">Archangium lansingense</name>
    <dbReference type="NCBI Taxonomy" id="2995310"/>
    <lineage>
        <taxon>Bacteria</taxon>
        <taxon>Pseudomonadati</taxon>
        <taxon>Myxococcota</taxon>
        <taxon>Myxococcia</taxon>
        <taxon>Myxococcales</taxon>
        <taxon>Cystobacterineae</taxon>
        <taxon>Archangiaceae</taxon>
        <taxon>Archangium</taxon>
    </lineage>
</organism>
<evidence type="ECO:0000313" key="2">
    <source>
        <dbReference type="Proteomes" id="UP001207654"/>
    </source>
</evidence>
<sequence>MALREEQILRYSRQILLREVGGRGQEKLLAGGVRLKAAGAAGLTAAAYVAAGGTAVESGPEPLGPGAEGFLVQAGEVGRSGSEVLERVLPELNADALPARGTGRLAELPAAWDGEGPWVALGGDGTRGAIVFRGADGCVECFEATTAALGALPSGALGVGLGALGALILQRLLIGLGPALGACGWEAPGLLTDLSMRRCGRCG</sequence>
<dbReference type="SUPFAM" id="SSF69572">
    <property type="entry name" value="Activating enzymes of the ubiquitin-like proteins"/>
    <property type="match status" value="1"/>
</dbReference>
<proteinExistence type="predicted"/>
<dbReference type="GO" id="GO:0016779">
    <property type="term" value="F:nucleotidyltransferase activity"/>
    <property type="evidence" value="ECO:0007669"/>
    <property type="project" value="UniProtKB-KW"/>
</dbReference>
<keyword evidence="2" id="KW-1185">Reference proteome</keyword>
<protein>
    <submittedName>
        <fullName evidence="1">ThiF family adenylyltransferase</fullName>
    </submittedName>
</protein>
<keyword evidence="1" id="KW-0548">Nucleotidyltransferase</keyword>
<evidence type="ECO:0000313" key="1">
    <source>
        <dbReference type="EMBL" id="MCY1077717.1"/>
    </source>
</evidence>
<accession>A0ABT4A7T2</accession>
<dbReference type="EMBL" id="JAPNKA010000001">
    <property type="protein sequence ID" value="MCY1077717.1"/>
    <property type="molecule type" value="Genomic_DNA"/>
</dbReference>
<comment type="caution">
    <text evidence="1">The sequence shown here is derived from an EMBL/GenBank/DDBJ whole genome shotgun (WGS) entry which is preliminary data.</text>
</comment>
<dbReference type="InterPro" id="IPR035985">
    <property type="entry name" value="Ubiquitin-activating_enz"/>
</dbReference>
<reference evidence="1 2" key="1">
    <citation type="submission" date="2022-11" db="EMBL/GenBank/DDBJ databases">
        <title>Minimal conservation of predation-associated metabolite biosynthetic gene clusters underscores biosynthetic potential of Myxococcota including descriptions for ten novel species: Archangium lansinium sp. nov., Myxococcus landrumus sp. nov., Nannocystis bai.</title>
        <authorList>
            <person name="Ahearne A."/>
            <person name="Stevens C."/>
            <person name="Phillips K."/>
        </authorList>
    </citation>
    <scope>NUCLEOTIDE SEQUENCE [LARGE SCALE GENOMIC DNA]</scope>
    <source>
        <strain evidence="1 2">MIWBW</strain>
    </source>
</reference>